<dbReference type="InterPro" id="IPR018702">
    <property type="entry name" value="DUF2207"/>
</dbReference>
<organism evidence="6 7">
    <name type="scientific">Microbacterium awajiense</name>
    <dbReference type="NCBI Taxonomy" id="415214"/>
    <lineage>
        <taxon>Bacteria</taxon>
        <taxon>Bacillati</taxon>
        <taxon>Actinomycetota</taxon>
        <taxon>Actinomycetes</taxon>
        <taxon>Micrococcales</taxon>
        <taxon>Microbacteriaceae</taxon>
        <taxon>Microbacterium</taxon>
    </lineage>
</organism>
<proteinExistence type="predicted"/>
<evidence type="ECO:0000313" key="6">
    <source>
        <dbReference type="EMBL" id="GAA3642174.1"/>
    </source>
</evidence>
<feature type="region of interest" description="Disordered" evidence="1">
    <location>
        <begin position="582"/>
        <end position="610"/>
    </location>
</feature>
<accession>A0ABP7AXF4</accession>
<dbReference type="InterPro" id="IPR048389">
    <property type="entry name" value="YciQ-like_C"/>
</dbReference>
<sequence>MGRIGRWLTRGLGAALVFAFLGAGASSALAAPAEAPAAPDAAVRATLADVDDFTFDSMDVEYTLALADDGTSELRVVERFVAVFPEFDQNRGMRRSIPASYLGVPLFPSLVSITDEDGRPRAAEADSEDGYYSMTSRADDFVHGRQTYVFTYTLRNVTRNFDDSTGVDEFYWNVNGTEWRQPFGRVSAQLVVAPEIAATMTGAAACYQGYGGSTDPCEIAVTSAGAHAVATDVLPFQTMTIAVGFEPGTFAPFDSSYFASGFGWAQAAAGVGLVLALVWGIATRAGRLRNSPGRPTIIAEYEPPQGVDALESAVLLGKKAKAIPAEVLEQAVVGSIRIVEGKRKFWGGVRLKAVLLDPSRADGDGRMLLRGLFGSLMTPGMEFEFGTRDTRLSSAAQRILKAADQALEGNGLRRHVSPLARSGPVLAAVAAAALVWVFGFFAMGNGVDELIPIALMMLAAVVVFITIGLVAHRPLSAKGAEVRDHLKGLKVFIEWAEADRIRMLQSPRGAERVRVDPNDPRQMLKLYEVLLPYAVVFGQEKQWAKELAILYGAGNSPSWYSGSHGFSASSFSSGISSLSASTASSSSTSGGSSGGGSAGGGGGGGGGGGV</sequence>
<keyword evidence="2" id="KW-0812">Transmembrane</keyword>
<dbReference type="RefSeq" id="WP_344739495.1">
    <property type="nucleotide sequence ID" value="NZ_BAAAYU010000005.1"/>
</dbReference>
<comment type="caution">
    <text evidence="6">The sequence shown here is derived from an EMBL/GenBank/DDBJ whole genome shotgun (WGS) entry which is preliminary data.</text>
</comment>
<feature type="domain" description="DUF2207" evidence="4">
    <location>
        <begin position="59"/>
        <end position="194"/>
    </location>
</feature>
<keyword evidence="2" id="KW-1133">Transmembrane helix</keyword>
<evidence type="ECO:0008006" key="8">
    <source>
        <dbReference type="Google" id="ProtNLM"/>
    </source>
</evidence>
<evidence type="ECO:0000259" key="5">
    <source>
        <dbReference type="Pfam" id="PF20990"/>
    </source>
</evidence>
<evidence type="ECO:0000256" key="1">
    <source>
        <dbReference type="SAM" id="MobiDB-lite"/>
    </source>
</evidence>
<dbReference type="Pfam" id="PF09972">
    <property type="entry name" value="DUF2207"/>
    <property type="match status" value="1"/>
</dbReference>
<feature type="transmembrane region" description="Helical" evidence="2">
    <location>
        <begin position="423"/>
        <end position="444"/>
    </location>
</feature>
<keyword evidence="3" id="KW-0732">Signal</keyword>
<feature type="transmembrane region" description="Helical" evidence="2">
    <location>
        <begin position="262"/>
        <end position="282"/>
    </location>
</feature>
<dbReference type="EMBL" id="BAAAYU010000005">
    <property type="protein sequence ID" value="GAA3642174.1"/>
    <property type="molecule type" value="Genomic_DNA"/>
</dbReference>
<evidence type="ECO:0000313" key="7">
    <source>
        <dbReference type="Proteomes" id="UP001501697"/>
    </source>
</evidence>
<evidence type="ECO:0000256" key="3">
    <source>
        <dbReference type="SAM" id="SignalP"/>
    </source>
</evidence>
<keyword evidence="7" id="KW-1185">Reference proteome</keyword>
<feature type="compositionally biased region" description="Gly residues" evidence="1">
    <location>
        <begin position="591"/>
        <end position="610"/>
    </location>
</feature>
<dbReference type="Pfam" id="PF20990">
    <property type="entry name" value="DUF2207_C"/>
    <property type="match status" value="1"/>
</dbReference>
<evidence type="ECO:0000259" key="4">
    <source>
        <dbReference type="Pfam" id="PF09972"/>
    </source>
</evidence>
<gene>
    <name evidence="6" type="ORF">GCM10022200_27420</name>
</gene>
<feature type="domain" description="Predicted membrane protein YciQ-like C-terminal" evidence="5">
    <location>
        <begin position="300"/>
        <end position="547"/>
    </location>
</feature>
<reference evidence="7" key="1">
    <citation type="journal article" date="2019" name="Int. J. Syst. Evol. Microbiol.">
        <title>The Global Catalogue of Microorganisms (GCM) 10K type strain sequencing project: providing services to taxonomists for standard genome sequencing and annotation.</title>
        <authorList>
            <consortium name="The Broad Institute Genomics Platform"/>
            <consortium name="The Broad Institute Genome Sequencing Center for Infectious Disease"/>
            <person name="Wu L."/>
            <person name="Ma J."/>
        </authorList>
    </citation>
    <scope>NUCLEOTIDE SEQUENCE [LARGE SCALE GENOMIC DNA]</scope>
    <source>
        <strain evidence="7">JCM 16544</strain>
    </source>
</reference>
<keyword evidence="2" id="KW-0472">Membrane</keyword>
<dbReference type="Proteomes" id="UP001501697">
    <property type="component" value="Unassembled WGS sequence"/>
</dbReference>
<feature type="chain" id="PRO_5045707023" description="DUF2207 domain-containing protein" evidence="3">
    <location>
        <begin position="31"/>
        <end position="610"/>
    </location>
</feature>
<protein>
    <recommendedName>
        <fullName evidence="8">DUF2207 domain-containing protein</fullName>
    </recommendedName>
</protein>
<evidence type="ECO:0000256" key="2">
    <source>
        <dbReference type="SAM" id="Phobius"/>
    </source>
</evidence>
<feature type="transmembrane region" description="Helical" evidence="2">
    <location>
        <begin position="450"/>
        <end position="471"/>
    </location>
</feature>
<name>A0ABP7AXF4_9MICO</name>
<feature type="signal peptide" evidence="3">
    <location>
        <begin position="1"/>
        <end position="30"/>
    </location>
</feature>